<evidence type="ECO:0000256" key="5">
    <source>
        <dbReference type="ARBA" id="ARBA00022491"/>
    </source>
</evidence>
<dbReference type="FunFam" id="3.10.20.90:FF:000225">
    <property type="entry name" value="Auxin-responsive protein"/>
    <property type="match status" value="1"/>
</dbReference>
<dbReference type="GO" id="GO:0009734">
    <property type="term" value="P:auxin-activated signaling pathway"/>
    <property type="evidence" value="ECO:0007669"/>
    <property type="project" value="UniProtKB-UniRule"/>
</dbReference>
<evidence type="ECO:0000256" key="2">
    <source>
        <dbReference type="ARBA" id="ARBA00004123"/>
    </source>
</evidence>
<accession>A0AAV8R901</accession>
<reference evidence="13 14" key="1">
    <citation type="submission" date="2022-12" db="EMBL/GenBank/DDBJ databases">
        <title>Chromosome-scale assembly of the Ensete ventricosum genome.</title>
        <authorList>
            <person name="Dussert Y."/>
            <person name="Stocks J."/>
            <person name="Wendawek A."/>
            <person name="Woldeyes F."/>
            <person name="Nichols R.A."/>
            <person name="Borrell J.S."/>
        </authorList>
    </citation>
    <scope>NUCLEOTIDE SEQUENCE [LARGE SCALE GENOMIC DNA]</scope>
    <source>
        <strain evidence="14">cv. Maze</strain>
        <tissue evidence="13">Seeds</tissue>
    </source>
</reference>
<comment type="function">
    <text evidence="1 10">Aux/IAA proteins are short-lived transcriptional factors that function as repressors of early auxin response genes at low auxin concentrations.</text>
</comment>
<sequence>MDRLPRAPTAAYNPPTPPDALNRDLASSSSDPTSPPGTRVQEAAGGRSSSTFELAMEEGLENRGGACPQLLDLIPNESDWMMAPEASGGGRGVGGLDDSEDKKLELRLGLPGGGGGEEESAVLSLGFFSMASKTTTAAAAAIATCSGARRGLFESAEFTKSEGPQQEQQRQQGGFLQLQSRAESGDGWPHKAVLQQSHAAPGGAAAPNTSSQTRAAPAPVVGWPPIRSFRKNLSSSSVKPSVELENDNIEMKQKFDNNKKGLLVKINMDGIPIGRKVDLKAYDNYEKLSLAVKELFLGLLAAQKDTPQNENEEAKQAFVGLLDGSGEYTLVYEDNEGDKMLVGGVPWDVFVSTVKRLRVLKSSDLTALHLGAAVSRKRTATESLS</sequence>
<comment type="subcellular location">
    <subcellularLocation>
        <location evidence="2 10">Nucleus</location>
    </subcellularLocation>
</comment>
<dbReference type="Pfam" id="PF02309">
    <property type="entry name" value="AUX_IAA"/>
    <property type="match status" value="1"/>
</dbReference>
<name>A0AAV8R901_ENSVE</name>
<evidence type="ECO:0000256" key="10">
    <source>
        <dbReference type="RuleBase" id="RU004549"/>
    </source>
</evidence>
<evidence type="ECO:0000256" key="8">
    <source>
        <dbReference type="ARBA" id="ARBA00023242"/>
    </source>
</evidence>
<feature type="domain" description="PB1" evidence="12">
    <location>
        <begin position="261"/>
        <end position="362"/>
    </location>
</feature>
<comment type="caution">
    <text evidence="13">The sequence shown here is derived from an EMBL/GenBank/DDBJ whole genome shotgun (WGS) entry which is preliminary data.</text>
</comment>
<keyword evidence="14" id="KW-1185">Reference proteome</keyword>
<keyword evidence="5 10" id="KW-0678">Repressor</keyword>
<dbReference type="InterPro" id="IPR003311">
    <property type="entry name" value="AUX_IAA"/>
</dbReference>
<dbReference type="GO" id="GO:0005634">
    <property type="term" value="C:nucleus"/>
    <property type="evidence" value="ECO:0007669"/>
    <property type="project" value="UniProtKB-SubCell"/>
</dbReference>
<evidence type="ECO:0000256" key="9">
    <source>
        <dbReference type="ARBA" id="ARBA00023294"/>
    </source>
</evidence>
<dbReference type="PROSITE" id="PS51745">
    <property type="entry name" value="PB1"/>
    <property type="match status" value="1"/>
</dbReference>
<dbReference type="InterPro" id="IPR033389">
    <property type="entry name" value="AUX/IAA_dom"/>
</dbReference>
<proteinExistence type="inferred from homology"/>
<evidence type="ECO:0000256" key="1">
    <source>
        <dbReference type="ARBA" id="ARBA00002159"/>
    </source>
</evidence>
<feature type="region of interest" description="Disordered" evidence="11">
    <location>
        <begin position="196"/>
        <end position="220"/>
    </location>
</feature>
<dbReference type="PANTHER" id="PTHR31734">
    <property type="entry name" value="AUXIN-RESPONSIVE PROTEIN IAA17"/>
    <property type="match status" value="1"/>
</dbReference>
<dbReference type="InterPro" id="IPR053793">
    <property type="entry name" value="PB1-like"/>
</dbReference>
<evidence type="ECO:0000259" key="12">
    <source>
        <dbReference type="PROSITE" id="PS51745"/>
    </source>
</evidence>
<evidence type="ECO:0000256" key="4">
    <source>
        <dbReference type="ARBA" id="ARBA00011726"/>
    </source>
</evidence>
<dbReference type="SUPFAM" id="SSF54277">
    <property type="entry name" value="CAD &amp; PB1 domains"/>
    <property type="match status" value="1"/>
</dbReference>
<keyword evidence="8 10" id="KW-0539">Nucleus</keyword>
<evidence type="ECO:0000313" key="13">
    <source>
        <dbReference type="EMBL" id="KAJ8494061.1"/>
    </source>
</evidence>
<keyword evidence="7 10" id="KW-0804">Transcription</keyword>
<gene>
    <name evidence="13" type="ORF">OPV22_015782</name>
</gene>
<keyword evidence="9 10" id="KW-0927">Auxin signaling pathway</keyword>
<evidence type="ECO:0000256" key="11">
    <source>
        <dbReference type="SAM" id="MobiDB-lite"/>
    </source>
</evidence>
<comment type="subunit">
    <text evidence="4 10">Homodimers and heterodimers.</text>
</comment>
<dbReference type="EMBL" id="JAQQAF010000004">
    <property type="protein sequence ID" value="KAJ8494061.1"/>
    <property type="molecule type" value="Genomic_DNA"/>
</dbReference>
<evidence type="ECO:0000256" key="3">
    <source>
        <dbReference type="ARBA" id="ARBA00006728"/>
    </source>
</evidence>
<comment type="similarity">
    <text evidence="3 10">Belongs to the Aux/IAA family.</text>
</comment>
<dbReference type="AlphaFoldDB" id="A0AAV8R901"/>
<organism evidence="13 14">
    <name type="scientific">Ensete ventricosum</name>
    <name type="common">Abyssinian banana</name>
    <name type="synonym">Musa ensete</name>
    <dbReference type="NCBI Taxonomy" id="4639"/>
    <lineage>
        <taxon>Eukaryota</taxon>
        <taxon>Viridiplantae</taxon>
        <taxon>Streptophyta</taxon>
        <taxon>Embryophyta</taxon>
        <taxon>Tracheophyta</taxon>
        <taxon>Spermatophyta</taxon>
        <taxon>Magnoliopsida</taxon>
        <taxon>Liliopsida</taxon>
        <taxon>Zingiberales</taxon>
        <taxon>Musaceae</taxon>
        <taxon>Ensete</taxon>
    </lineage>
</organism>
<keyword evidence="6 10" id="KW-0805">Transcription regulation</keyword>
<feature type="region of interest" description="Disordered" evidence="11">
    <location>
        <begin position="1"/>
        <end position="52"/>
    </location>
</feature>
<dbReference type="Gene3D" id="3.10.20.90">
    <property type="entry name" value="Phosphatidylinositol 3-kinase Catalytic Subunit, Chain A, domain 1"/>
    <property type="match status" value="1"/>
</dbReference>
<evidence type="ECO:0000313" key="14">
    <source>
        <dbReference type="Proteomes" id="UP001222027"/>
    </source>
</evidence>
<protein>
    <recommendedName>
        <fullName evidence="10">Auxin-responsive protein</fullName>
    </recommendedName>
</protein>
<evidence type="ECO:0000256" key="6">
    <source>
        <dbReference type="ARBA" id="ARBA00023015"/>
    </source>
</evidence>
<dbReference type="Proteomes" id="UP001222027">
    <property type="component" value="Unassembled WGS sequence"/>
</dbReference>
<dbReference type="PANTHER" id="PTHR31734:SF2">
    <property type="entry name" value="AUXIN-RESPONSIVE PROTEIN IAA26"/>
    <property type="match status" value="1"/>
</dbReference>
<dbReference type="GO" id="GO:0006355">
    <property type="term" value="P:regulation of DNA-templated transcription"/>
    <property type="evidence" value="ECO:0007669"/>
    <property type="project" value="InterPro"/>
</dbReference>
<feature type="compositionally biased region" description="Low complexity" evidence="11">
    <location>
        <begin position="1"/>
        <end position="13"/>
    </location>
</feature>
<evidence type="ECO:0000256" key="7">
    <source>
        <dbReference type="ARBA" id="ARBA00023163"/>
    </source>
</evidence>